<dbReference type="Proteomes" id="UP001610657">
    <property type="component" value="Unassembled WGS sequence"/>
</dbReference>
<keyword evidence="3" id="KW-1185">Reference proteome</keyword>
<dbReference type="InterPro" id="IPR017853">
    <property type="entry name" value="GH"/>
</dbReference>
<proteinExistence type="predicted"/>
<name>A0ABW7NWN1_9PSED</name>
<comment type="caution">
    <text evidence="2">The sequence shown here is derived from an EMBL/GenBank/DDBJ whole genome shotgun (WGS) entry which is preliminary data.</text>
</comment>
<evidence type="ECO:0000256" key="1">
    <source>
        <dbReference type="ARBA" id="ARBA00023295"/>
    </source>
</evidence>
<accession>A0ABW7NWN1</accession>
<reference evidence="2 3" key="1">
    <citation type="submission" date="2023-08" db="EMBL/GenBank/DDBJ databases">
        <title>Genomic and mutational analysis of Pseudomonas syringae pv. tagetis EB037 pathogenicity on sunflower.</title>
        <authorList>
            <person name="Maul J.E."/>
        </authorList>
    </citation>
    <scope>NUCLEOTIDE SEQUENCE [LARGE SCALE GENOMIC DNA]</scope>
    <source>
        <strain evidence="2 3">EB037_T1</strain>
    </source>
</reference>
<sequence>SVELLPIHAFVNDQQLLQIRMTNYWGYNSIAFFAPDPRYLASGKIAEFKEMGAHLHHAGLEVILDVGYNHTAEGNELGP</sequence>
<feature type="non-terminal residue" evidence="2">
    <location>
        <position position="1"/>
    </location>
</feature>
<organism evidence="2 3">
    <name type="scientific">Pseudomonas syringae pv. tagetis</name>
    <dbReference type="NCBI Taxonomy" id="129140"/>
    <lineage>
        <taxon>Bacteria</taxon>
        <taxon>Pseudomonadati</taxon>
        <taxon>Pseudomonadota</taxon>
        <taxon>Gammaproteobacteria</taxon>
        <taxon>Pseudomonadales</taxon>
        <taxon>Pseudomonadaceae</taxon>
        <taxon>Pseudomonas</taxon>
    </lineage>
</organism>
<dbReference type="GO" id="GO:0016787">
    <property type="term" value="F:hydrolase activity"/>
    <property type="evidence" value="ECO:0007669"/>
    <property type="project" value="UniProtKB-KW"/>
</dbReference>
<gene>
    <name evidence="2" type="ORF">RA271_29800</name>
</gene>
<dbReference type="EMBL" id="JAVCQK010000661">
    <property type="protein sequence ID" value="MFH7519292.1"/>
    <property type="molecule type" value="Genomic_DNA"/>
</dbReference>
<feature type="non-terminal residue" evidence="2">
    <location>
        <position position="79"/>
    </location>
</feature>
<dbReference type="Gene3D" id="3.20.20.80">
    <property type="entry name" value="Glycosidases"/>
    <property type="match status" value="1"/>
</dbReference>
<protein>
    <submittedName>
        <fullName evidence="2">Alpha-amylase family glycosyl hydrolase</fullName>
    </submittedName>
</protein>
<dbReference type="SUPFAM" id="SSF51445">
    <property type="entry name" value="(Trans)glycosidases"/>
    <property type="match status" value="1"/>
</dbReference>
<dbReference type="PANTHER" id="PTHR43002">
    <property type="entry name" value="GLYCOGEN DEBRANCHING ENZYME"/>
    <property type="match status" value="1"/>
</dbReference>
<evidence type="ECO:0000313" key="3">
    <source>
        <dbReference type="Proteomes" id="UP001610657"/>
    </source>
</evidence>
<evidence type="ECO:0000313" key="2">
    <source>
        <dbReference type="EMBL" id="MFH7519292.1"/>
    </source>
</evidence>
<keyword evidence="2" id="KW-0378">Hydrolase</keyword>
<keyword evidence="1" id="KW-0326">Glycosidase</keyword>